<evidence type="ECO:0000313" key="17">
    <source>
        <dbReference type="Proteomes" id="UP000825935"/>
    </source>
</evidence>
<name>A0A8T2UPT9_CERRI</name>
<keyword evidence="5" id="KW-0808">Transferase</keyword>
<evidence type="ECO:0000256" key="4">
    <source>
        <dbReference type="ARBA" id="ARBA00022516"/>
    </source>
</evidence>
<evidence type="ECO:0000256" key="10">
    <source>
        <dbReference type="ARBA" id="ARBA00023209"/>
    </source>
</evidence>
<keyword evidence="9 14" id="KW-0472">Membrane</keyword>
<comment type="caution">
    <text evidence="16">The sequence shown here is derived from an EMBL/GenBank/DDBJ whole genome shotgun (WGS) entry which is preliminary data.</text>
</comment>
<evidence type="ECO:0000256" key="13">
    <source>
        <dbReference type="SAM" id="MobiDB-lite"/>
    </source>
</evidence>
<organism evidence="16 17">
    <name type="scientific">Ceratopteris richardii</name>
    <name type="common">Triangle waterfern</name>
    <dbReference type="NCBI Taxonomy" id="49495"/>
    <lineage>
        <taxon>Eukaryota</taxon>
        <taxon>Viridiplantae</taxon>
        <taxon>Streptophyta</taxon>
        <taxon>Embryophyta</taxon>
        <taxon>Tracheophyta</taxon>
        <taxon>Polypodiopsida</taxon>
        <taxon>Polypodiidae</taxon>
        <taxon>Polypodiales</taxon>
        <taxon>Pteridineae</taxon>
        <taxon>Pteridaceae</taxon>
        <taxon>Parkerioideae</taxon>
        <taxon>Ceratopteris</taxon>
    </lineage>
</organism>
<keyword evidence="4" id="KW-0444">Lipid biosynthesis</keyword>
<evidence type="ECO:0000256" key="7">
    <source>
        <dbReference type="ARBA" id="ARBA00022989"/>
    </source>
</evidence>
<dbReference type="PANTHER" id="PTHR23063:SF54">
    <property type="entry name" value="LYSOPHOSPHOLIPID ACYLTRANSFERASE LPEAT1"/>
    <property type="match status" value="1"/>
</dbReference>
<dbReference type="PANTHER" id="PTHR23063">
    <property type="entry name" value="PHOSPHOLIPID ACYLTRANSFERASE"/>
    <property type="match status" value="1"/>
</dbReference>
<evidence type="ECO:0000256" key="3">
    <source>
        <dbReference type="ARBA" id="ARBA00008655"/>
    </source>
</evidence>
<dbReference type="EMBL" id="CM035411">
    <property type="protein sequence ID" value="KAH7435885.1"/>
    <property type="molecule type" value="Genomic_DNA"/>
</dbReference>
<dbReference type="OrthoDB" id="272512at2759"/>
<evidence type="ECO:0000256" key="12">
    <source>
        <dbReference type="ARBA" id="ARBA00023315"/>
    </source>
</evidence>
<dbReference type="EMBL" id="CM035411">
    <property type="protein sequence ID" value="KAH7435886.1"/>
    <property type="molecule type" value="Genomic_DNA"/>
</dbReference>
<evidence type="ECO:0000256" key="5">
    <source>
        <dbReference type="ARBA" id="ARBA00022679"/>
    </source>
</evidence>
<feature type="transmembrane region" description="Helical" evidence="14">
    <location>
        <begin position="174"/>
        <end position="195"/>
    </location>
</feature>
<dbReference type="GO" id="GO:0016020">
    <property type="term" value="C:membrane"/>
    <property type="evidence" value="ECO:0007669"/>
    <property type="project" value="UniProtKB-SubCell"/>
</dbReference>
<dbReference type="OMA" id="HRSYPNA"/>
<evidence type="ECO:0000256" key="1">
    <source>
        <dbReference type="ARBA" id="ARBA00004370"/>
    </source>
</evidence>
<evidence type="ECO:0000259" key="15">
    <source>
        <dbReference type="SMART" id="SM00563"/>
    </source>
</evidence>
<evidence type="ECO:0000256" key="8">
    <source>
        <dbReference type="ARBA" id="ARBA00023098"/>
    </source>
</evidence>
<protein>
    <recommendedName>
        <fullName evidence="15">Phospholipid/glycerol acyltransferase domain-containing protein</fullName>
    </recommendedName>
</protein>
<keyword evidence="17" id="KW-1185">Reference proteome</keyword>
<dbReference type="GO" id="GO:0005783">
    <property type="term" value="C:endoplasmic reticulum"/>
    <property type="evidence" value="ECO:0007669"/>
    <property type="project" value="TreeGrafter"/>
</dbReference>
<dbReference type="SMART" id="SM00563">
    <property type="entry name" value="PlsC"/>
    <property type="match status" value="1"/>
</dbReference>
<keyword evidence="10" id="KW-0594">Phospholipid biosynthesis</keyword>
<keyword evidence="12" id="KW-0012">Acyltransferase</keyword>
<keyword evidence="8" id="KW-0443">Lipid metabolism</keyword>
<dbReference type="CDD" id="cd07991">
    <property type="entry name" value="LPLAT_LPCAT1-like"/>
    <property type="match status" value="1"/>
</dbReference>
<keyword evidence="7 14" id="KW-1133">Transmembrane helix</keyword>
<dbReference type="Proteomes" id="UP000825935">
    <property type="component" value="Chromosome 6"/>
</dbReference>
<dbReference type="GO" id="GO:0008374">
    <property type="term" value="F:O-acyltransferase activity"/>
    <property type="evidence" value="ECO:0007669"/>
    <property type="project" value="InterPro"/>
</dbReference>
<evidence type="ECO:0000256" key="11">
    <source>
        <dbReference type="ARBA" id="ARBA00023264"/>
    </source>
</evidence>
<dbReference type="GO" id="GO:0071618">
    <property type="term" value="F:lysophosphatidylethanolamine acyltransferase activity"/>
    <property type="evidence" value="ECO:0007669"/>
    <property type="project" value="TreeGrafter"/>
</dbReference>
<reference evidence="16" key="1">
    <citation type="submission" date="2021-08" db="EMBL/GenBank/DDBJ databases">
        <title>WGS assembly of Ceratopteris richardii.</title>
        <authorList>
            <person name="Marchant D.B."/>
            <person name="Chen G."/>
            <person name="Jenkins J."/>
            <person name="Shu S."/>
            <person name="Leebens-Mack J."/>
            <person name="Grimwood J."/>
            <person name="Schmutz J."/>
            <person name="Soltis P."/>
            <person name="Soltis D."/>
            <person name="Chen Z.-H."/>
        </authorList>
    </citation>
    <scope>NUCLEOTIDE SEQUENCE</scope>
    <source>
        <strain evidence="16">Whitten #5841</strain>
        <tissue evidence="16">Leaf</tissue>
    </source>
</reference>
<keyword evidence="11" id="KW-1208">Phospholipid metabolism</keyword>
<dbReference type="InterPro" id="IPR002123">
    <property type="entry name" value="Plipid/glycerol_acylTrfase"/>
</dbReference>
<comment type="similarity">
    <text evidence="3">Belongs to the 1-acyl-sn-glycerol-3-phosphate acyltransferase family.</text>
</comment>
<feature type="region of interest" description="Disordered" evidence="13">
    <location>
        <begin position="1"/>
        <end position="28"/>
    </location>
</feature>
<evidence type="ECO:0000256" key="14">
    <source>
        <dbReference type="SAM" id="Phobius"/>
    </source>
</evidence>
<sequence length="427" mass="48292">MDGTRSPVGASTSETRDTSKRELDDSPLLTREAKEGLSCEGNRGGCSLAEMEETLSDMELKYAAYVRHDNYGTLGRGKLPFFQKARLLAGMLLFMPTRITLISMILVSYYIVCRICTMFRAPDHDTIEEMEGESSMIQSEVTGEKIYEEEENDSDTLLGSQENYAHLTGFRRSVIVWLGKFLSRTVLFVFGFYWIKVIRRDREQDEKLLKEGMILVKTNLKPSAIISNHVSYIDVLYHMSASFPSFVAKRSVARLPLVGLISKCLGCVYVQREYKPSDFKGVAGIIKKRMQAAVEDRITPLMMLFPEGTTTNGFYLLPFKTGAFLAGTPVRPVILKYSYRGFSPAWDTISGVRHVALLLCQFVNFLEVIWLPLYIPSDEERSNPKLYASNVRAIMALEGGLLQSEIGLKEKRIYHSFLNEYMALKAA</sequence>
<dbReference type="GO" id="GO:0008654">
    <property type="term" value="P:phospholipid biosynthetic process"/>
    <property type="evidence" value="ECO:0007669"/>
    <property type="project" value="UniProtKB-KW"/>
</dbReference>
<dbReference type="AlphaFoldDB" id="A0A8T2UPT9"/>
<gene>
    <name evidence="16" type="ORF">KP509_06G082600</name>
</gene>
<evidence type="ECO:0000256" key="6">
    <source>
        <dbReference type="ARBA" id="ARBA00022692"/>
    </source>
</evidence>
<comment type="subcellular location">
    <subcellularLocation>
        <location evidence="1">Membrane</location>
    </subcellularLocation>
</comment>
<feature type="domain" description="Phospholipid/glycerol acyltransferase" evidence="15">
    <location>
        <begin position="223"/>
        <end position="338"/>
    </location>
</feature>
<proteinExistence type="inferred from homology"/>
<dbReference type="InterPro" id="IPR045252">
    <property type="entry name" value="LPCAT1-like"/>
</dbReference>
<accession>A0A8T2UPT9</accession>
<feature type="compositionally biased region" description="Basic and acidic residues" evidence="13">
    <location>
        <begin position="14"/>
        <end position="24"/>
    </location>
</feature>
<dbReference type="SUPFAM" id="SSF69593">
    <property type="entry name" value="Glycerol-3-phosphate (1)-acyltransferase"/>
    <property type="match status" value="1"/>
</dbReference>
<evidence type="ECO:0000256" key="9">
    <source>
        <dbReference type="ARBA" id="ARBA00023136"/>
    </source>
</evidence>
<feature type="transmembrane region" description="Helical" evidence="14">
    <location>
        <begin position="87"/>
        <end position="112"/>
    </location>
</feature>
<evidence type="ECO:0000313" key="16">
    <source>
        <dbReference type="EMBL" id="KAH7435886.1"/>
    </source>
</evidence>
<keyword evidence="6 14" id="KW-0812">Transmembrane</keyword>
<dbReference type="Pfam" id="PF01553">
    <property type="entry name" value="Acyltransferase"/>
    <property type="match status" value="1"/>
</dbReference>
<comment type="pathway">
    <text evidence="2">Lipid metabolism.</text>
</comment>
<evidence type="ECO:0000256" key="2">
    <source>
        <dbReference type="ARBA" id="ARBA00005189"/>
    </source>
</evidence>